<dbReference type="PANTHER" id="PTHR12709:SF1">
    <property type="entry name" value="DNA-DIRECTED RNA POLYMERASE III SUBUNIT RPC8"/>
    <property type="match status" value="1"/>
</dbReference>
<dbReference type="Gramene" id="Kaladp0001s0021.1.v1.1">
    <property type="protein sequence ID" value="Kaladp0001s0021.1.v1.1"/>
    <property type="gene ID" value="Kaladp0001s0021.v1.1"/>
</dbReference>
<dbReference type="GO" id="GO:0006384">
    <property type="term" value="P:transcription initiation at RNA polymerase III promoter"/>
    <property type="evidence" value="ECO:0007669"/>
    <property type="project" value="TreeGrafter"/>
</dbReference>
<dbReference type="Pfam" id="PF03876">
    <property type="entry name" value="SHS2_Rpb7-N"/>
    <property type="match status" value="1"/>
</dbReference>
<evidence type="ECO:0000256" key="6">
    <source>
        <dbReference type="RuleBase" id="RU369086"/>
    </source>
</evidence>
<dbReference type="OMA" id="LGPTLWW"/>
<dbReference type="InterPro" id="IPR013238">
    <property type="entry name" value="RNA_pol_III_Rbc25"/>
</dbReference>
<accession>A0A7N0R811</accession>
<evidence type="ECO:0000259" key="7">
    <source>
        <dbReference type="Pfam" id="PF03876"/>
    </source>
</evidence>
<proteinExistence type="inferred from homology"/>
<keyword evidence="3 6" id="KW-0240">DNA-directed RNA polymerase</keyword>
<comment type="subcellular location">
    <subcellularLocation>
        <location evidence="1 6">Nucleus</location>
    </subcellularLocation>
</comment>
<protein>
    <recommendedName>
        <fullName evidence="6">DNA-directed RNA polymerase subunit</fullName>
    </recommendedName>
</protein>
<organism evidence="9 10">
    <name type="scientific">Kalanchoe fedtschenkoi</name>
    <name type="common">Lavender scallops</name>
    <name type="synonym">South American air plant</name>
    <dbReference type="NCBI Taxonomy" id="63787"/>
    <lineage>
        <taxon>Eukaryota</taxon>
        <taxon>Viridiplantae</taxon>
        <taxon>Streptophyta</taxon>
        <taxon>Embryophyta</taxon>
        <taxon>Tracheophyta</taxon>
        <taxon>Spermatophyta</taxon>
        <taxon>Magnoliopsida</taxon>
        <taxon>eudicotyledons</taxon>
        <taxon>Gunneridae</taxon>
        <taxon>Pentapetalae</taxon>
        <taxon>Saxifragales</taxon>
        <taxon>Crassulaceae</taxon>
        <taxon>Kalanchoe</taxon>
    </lineage>
</organism>
<reference evidence="9" key="1">
    <citation type="submission" date="2021-01" db="UniProtKB">
        <authorList>
            <consortium name="EnsemblPlants"/>
        </authorList>
    </citation>
    <scope>IDENTIFICATION</scope>
</reference>
<dbReference type="InterPro" id="IPR012340">
    <property type="entry name" value="NA-bd_OB-fold"/>
</dbReference>
<dbReference type="GO" id="GO:0005666">
    <property type="term" value="C:RNA polymerase III complex"/>
    <property type="evidence" value="ECO:0007669"/>
    <property type="project" value="TreeGrafter"/>
</dbReference>
<dbReference type="Pfam" id="PF08292">
    <property type="entry name" value="RNA_pol_Rbc25"/>
    <property type="match status" value="1"/>
</dbReference>
<evidence type="ECO:0000313" key="10">
    <source>
        <dbReference type="Proteomes" id="UP000594263"/>
    </source>
</evidence>
<dbReference type="Gene3D" id="3.30.1490.120">
    <property type="entry name" value="RNA polymerase Rpb7-like, N-terminal domain"/>
    <property type="match status" value="1"/>
</dbReference>
<keyword evidence="5 6" id="KW-0539">Nucleus</keyword>
<evidence type="ECO:0000313" key="9">
    <source>
        <dbReference type="EnsemblPlants" id="Kaladp0001s0021.1.v1.1"/>
    </source>
</evidence>
<feature type="domain" description="RNA polymerase III subunit Rpc25" evidence="8">
    <location>
        <begin position="83"/>
        <end position="159"/>
    </location>
</feature>
<dbReference type="Proteomes" id="UP000594263">
    <property type="component" value="Unplaced"/>
</dbReference>
<sequence length="202" mass="22870">MFVLSSLSHILRLPPDLLNLPLEVSIRCQLEKLFVDKVIAKLGLCVSVYDLRKIKGGFIDAGRGAPTYEVEFRVVVFRPFVGEVISAKLKHQDETGLVLTLGFFDDIYVPAAYMQQPSTYKLDSATNQNLWFWLSDYGEFVIDGDEEIRFQVQSVNYPPLPLEVPENSKPFAPMVVTGSICGDGLGLFSWWVDENEEEEEEQ</sequence>
<dbReference type="InterPro" id="IPR045113">
    <property type="entry name" value="Rpb7-like"/>
</dbReference>
<dbReference type="PANTHER" id="PTHR12709">
    <property type="entry name" value="DNA-DIRECTED RNA POLYMERASE II, III"/>
    <property type="match status" value="1"/>
</dbReference>
<comment type="function">
    <text evidence="6">DNA-dependent RNA polymerase which catalyzes the transcription of DNA into RNA using the four ribonucleoside triphosphates as substrates.</text>
</comment>
<dbReference type="SUPFAM" id="SSF50249">
    <property type="entry name" value="Nucleic acid-binding proteins"/>
    <property type="match status" value="1"/>
</dbReference>
<dbReference type="Gene3D" id="2.40.50.140">
    <property type="entry name" value="Nucleic acid-binding proteins"/>
    <property type="match status" value="1"/>
</dbReference>
<feature type="domain" description="RNA polymerase Rpb7-like N-terminal" evidence="7">
    <location>
        <begin position="9"/>
        <end position="59"/>
    </location>
</feature>
<evidence type="ECO:0000259" key="8">
    <source>
        <dbReference type="Pfam" id="PF08292"/>
    </source>
</evidence>
<keyword evidence="4 6" id="KW-0804">Transcription</keyword>
<keyword evidence="10" id="KW-1185">Reference proteome</keyword>
<evidence type="ECO:0000256" key="3">
    <source>
        <dbReference type="ARBA" id="ARBA00022478"/>
    </source>
</evidence>
<dbReference type="SUPFAM" id="SSF88798">
    <property type="entry name" value="N-terminal, heterodimerisation domain of RBP7 (RpoE)"/>
    <property type="match status" value="1"/>
</dbReference>
<comment type="similarity">
    <text evidence="2">Belongs to the eukaryotic RPB7/RPC8 RNA polymerase subunit family.</text>
</comment>
<dbReference type="InterPro" id="IPR005576">
    <property type="entry name" value="Rpb7-like_N"/>
</dbReference>
<dbReference type="AlphaFoldDB" id="A0A7N0R811"/>
<evidence type="ECO:0000256" key="4">
    <source>
        <dbReference type="ARBA" id="ARBA00023163"/>
    </source>
</evidence>
<evidence type="ECO:0000256" key="1">
    <source>
        <dbReference type="ARBA" id="ARBA00004123"/>
    </source>
</evidence>
<evidence type="ECO:0000256" key="5">
    <source>
        <dbReference type="ARBA" id="ARBA00023242"/>
    </source>
</evidence>
<dbReference type="EnsemblPlants" id="Kaladp0001s0021.1.v1.1">
    <property type="protein sequence ID" value="Kaladp0001s0021.1.v1.1"/>
    <property type="gene ID" value="Kaladp0001s0021.v1.1"/>
</dbReference>
<name>A0A7N0R811_KALFE</name>
<dbReference type="InterPro" id="IPR036898">
    <property type="entry name" value="RNA_pol_Rpb7-like_N_sf"/>
</dbReference>
<evidence type="ECO:0000256" key="2">
    <source>
        <dbReference type="ARBA" id="ARBA00009307"/>
    </source>
</evidence>